<evidence type="ECO:0000313" key="3">
    <source>
        <dbReference type="Proteomes" id="UP000032582"/>
    </source>
</evidence>
<keyword evidence="1" id="KW-0732">Signal</keyword>
<dbReference type="AlphaFoldDB" id="A0A0D8L6J0"/>
<reference evidence="2 3" key="1">
    <citation type="submission" date="2015-02" db="EMBL/GenBank/DDBJ databases">
        <title>Whole genome shotgun sequencing of cultured foodborne pathogen.</title>
        <authorList>
            <person name="Timme R."/>
            <person name="Allard M.W."/>
            <person name="Strain E."/>
            <person name="Evans P.S."/>
            <person name="Brown E."/>
        </authorList>
    </citation>
    <scope>NUCLEOTIDE SEQUENCE [LARGE SCALE GENOMIC DNA]</scope>
    <source>
        <strain evidence="2 3">GCSL-TSO-24</strain>
    </source>
</reference>
<gene>
    <name evidence="2" type="ORF">UA45_16860</name>
</gene>
<evidence type="ECO:0008006" key="4">
    <source>
        <dbReference type="Google" id="ProtNLM"/>
    </source>
</evidence>
<protein>
    <recommendedName>
        <fullName evidence="4">Lipoprotein</fullName>
    </recommendedName>
</protein>
<dbReference type="Proteomes" id="UP000032582">
    <property type="component" value="Unassembled WGS sequence"/>
</dbReference>
<organism evidence="2 3">
    <name type="scientific">Morganella morganii</name>
    <name type="common">Proteus morganii</name>
    <dbReference type="NCBI Taxonomy" id="582"/>
    <lineage>
        <taxon>Bacteria</taxon>
        <taxon>Pseudomonadati</taxon>
        <taxon>Pseudomonadota</taxon>
        <taxon>Gammaproteobacteria</taxon>
        <taxon>Enterobacterales</taxon>
        <taxon>Morganellaceae</taxon>
        <taxon>Morganella</taxon>
    </lineage>
</organism>
<feature type="chain" id="PRO_5002332244" description="Lipoprotein" evidence="1">
    <location>
        <begin position="32"/>
        <end position="126"/>
    </location>
</feature>
<feature type="non-terminal residue" evidence="2">
    <location>
        <position position="126"/>
    </location>
</feature>
<dbReference type="PATRIC" id="fig|582.24.peg.5402"/>
<accession>A0A0D8L6J0</accession>
<evidence type="ECO:0000256" key="1">
    <source>
        <dbReference type="SAM" id="SignalP"/>
    </source>
</evidence>
<sequence>MMTDSCNASCRSVRLTPLALTLAVISSGCIAATTDTETPLVVVGNWLDNTDNSDTLLNHGVRGPLKTKNKLMSPGRKPSRMLCAVSRAFRCGTVTAPAAVTFHLMSVSAGFRHGFPRVPLFYSMVF</sequence>
<name>A0A0D8L6J0_MORMO</name>
<evidence type="ECO:0000313" key="2">
    <source>
        <dbReference type="EMBL" id="KJF76751.1"/>
    </source>
</evidence>
<feature type="signal peptide" evidence="1">
    <location>
        <begin position="1"/>
        <end position="31"/>
    </location>
</feature>
<proteinExistence type="predicted"/>
<comment type="caution">
    <text evidence="2">The sequence shown here is derived from an EMBL/GenBank/DDBJ whole genome shotgun (WGS) entry which is preliminary data.</text>
</comment>
<dbReference type="EMBL" id="JZSH01000257">
    <property type="protein sequence ID" value="KJF76751.1"/>
    <property type="molecule type" value="Genomic_DNA"/>
</dbReference>